<evidence type="ECO:0000313" key="4">
    <source>
        <dbReference type="Proteomes" id="UP000019132"/>
    </source>
</evidence>
<evidence type="ECO:0000313" key="3">
    <source>
        <dbReference type="EnsemblProtists" id="PYU1_T014135"/>
    </source>
</evidence>
<dbReference type="Proteomes" id="UP000019132">
    <property type="component" value="Unassembled WGS sequence"/>
</dbReference>
<feature type="domain" description="C5orf34-like C-terminal" evidence="2">
    <location>
        <begin position="440"/>
        <end position="508"/>
    </location>
</feature>
<proteinExistence type="predicted"/>
<dbReference type="OMA" id="YYVVEVK"/>
<dbReference type="HOGENOM" id="CLU_038111_0_0_1"/>
<dbReference type="PANTHER" id="PTHR34531:SF1">
    <property type="entry name" value="CHROMOSOME 5 OPEN READING FRAME 34"/>
    <property type="match status" value="1"/>
</dbReference>
<keyword evidence="4" id="KW-1185">Reference proteome</keyword>
<dbReference type="Pfam" id="PF15016">
    <property type="entry name" value="C5orf34_C"/>
    <property type="match status" value="1"/>
</dbReference>
<sequence length="541" mass="60690">MASKLLADAKPRSQYGAQQHERTSHHRQLRGVLLADGTTINCFRKNTHETHTIVMEHSGHTYTYIHPDGTQTRHLSPTTLSSHRAMVIETINLRNRFAWQTTQSTILAYMHRALCQHDGSEASNLMRRQRSSANSTLLRARWPAGQFYTQTLFDANRERFEIRSIEGHARVCLHPSATLVDALYVVRVKSSIETDETLENDHVDDSVHVYYTTIQQTFTVRRTPECFTYPVRVLLRAHTALRDNLPDFQYVPQENESAISDLPGNGAFSVRPSFSALATSHRQAGGAANDADDGLALADVLRVASLPTKKMYERVVAEVKEDVTFLMCRPGDTIVPSVIVQCADQRNALIECTNGFFRWYGESGQLQQQFTIETIPPASYFSSLNASSSTDVLSLCNHAMHLLKTSSSANFRGGTSHTSLSAAEATPLPVSNSNEVVETVENEHGRFRAFADGRVRVVFSDRTILQVGRDQEHCSFTYMDGSSGTTTATAAPAPQQVYIHRALEFADWAFASPEKRMARFRRRQLNEEVAQHEMHKIGVRF</sequence>
<dbReference type="PANTHER" id="PTHR34531">
    <property type="entry name" value="ZGC:153352"/>
    <property type="match status" value="1"/>
</dbReference>
<evidence type="ECO:0000259" key="2">
    <source>
        <dbReference type="Pfam" id="PF15016"/>
    </source>
</evidence>
<dbReference type="AlphaFoldDB" id="K3XA86"/>
<dbReference type="InterPro" id="IPR027865">
    <property type="entry name" value="C5orf34-like_C"/>
</dbReference>
<dbReference type="EnsemblProtists" id="PYU1_T014135">
    <property type="protein sequence ID" value="PYU1_T014135"/>
    <property type="gene ID" value="PYU1_G014105"/>
</dbReference>
<dbReference type="InParanoid" id="K3XA86"/>
<reference evidence="3" key="3">
    <citation type="submission" date="2015-02" db="UniProtKB">
        <authorList>
            <consortium name="EnsemblProtists"/>
        </authorList>
    </citation>
    <scope>IDENTIFICATION</scope>
    <source>
        <strain evidence="3">DAOM BR144</strain>
    </source>
</reference>
<evidence type="ECO:0000256" key="1">
    <source>
        <dbReference type="SAM" id="MobiDB-lite"/>
    </source>
</evidence>
<dbReference type="eggNOG" id="ENOG502S92R">
    <property type="taxonomic scope" value="Eukaryota"/>
</dbReference>
<name>K3XA86_GLOUD</name>
<dbReference type="VEuPathDB" id="FungiDB:PYU1_G014105"/>
<protein>
    <recommendedName>
        <fullName evidence="2">C5orf34-like C-terminal domain-containing protein</fullName>
    </recommendedName>
</protein>
<reference evidence="4" key="2">
    <citation type="submission" date="2010-04" db="EMBL/GenBank/DDBJ databases">
        <authorList>
            <person name="Buell R."/>
            <person name="Hamilton J."/>
            <person name="Hostetler J."/>
        </authorList>
    </citation>
    <scope>NUCLEOTIDE SEQUENCE [LARGE SCALE GENOMIC DNA]</scope>
    <source>
        <strain evidence="4">DAOM:BR144</strain>
    </source>
</reference>
<dbReference type="InterPro" id="IPR053901">
    <property type="entry name" value="C5orf34-like"/>
</dbReference>
<dbReference type="EMBL" id="GL376563">
    <property type="status" value="NOT_ANNOTATED_CDS"/>
    <property type="molecule type" value="Genomic_DNA"/>
</dbReference>
<feature type="region of interest" description="Disordered" evidence="1">
    <location>
        <begin position="1"/>
        <end position="27"/>
    </location>
</feature>
<reference evidence="4" key="1">
    <citation type="journal article" date="2010" name="Genome Biol.">
        <title>Genome sequence of the necrotrophic plant pathogen Pythium ultimum reveals original pathogenicity mechanisms and effector repertoire.</title>
        <authorList>
            <person name="Levesque C.A."/>
            <person name="Brouwer H."/>
            <person name="Cano L."/>
            <person name="Hamilton J.P."/>
            <person name="Holt C."/>
            <person name="Huitema E."/>
            <person name="Raffaele S."/>
            <person name="Robideau G.P."/>
            <person name="Thines M."/>
            <person name="Win J."/>
            <person name="Zerillo M.M."/>
            <person name="Beakes G.W."/>
            <person name="Boore J.L."/>
            <person name="Busam D."/>
            <person name="Dumas B."/>
            <person name="Ferriera S."/>
            <person name="Fuerstenberg S.I."/>
            <person name="Gachon C.M."/>
            <person name="Gaulin E."/>
            <person name="Govers F."/>
            <person name="Grenville-Briggs L."/>
            <person name="Horner N."/>
            <person name="Hostetler J."/>
            <person name="Jiang R.H."/>
            <person name="Johnson J."/>
            <person name="Krajaejun T."/>
            <person name="Lin H."/>
            <person name="Meijer H.J."/>
            <person name="Moore B."/>
            <person name="Morris P."/>
            <person name="Phuntmart V."/>
            <person name="Puiu D."/>
            <person name="Shetty J."/>
            <person name="Stajich J.E."/>
            <person name="Tripathy S."/>
            <person name="Wawra S."/>
            <person name="van West P."/>
            <person name="Whitty B.R."/>
            <person name="Coutinho P.M."/>
            <person name="Henrissat B."/>
            <person name="Martin F."/>
            <person name="Thomas P.D."/>
            <person name="Tyler B.M."/>
            <person name="De Vries R.P."/>
            <person name="Kamoun S."/>
            <person name="Yandell M."/>
            <person name="Tisserat N."/>
            <person name="Buell C.R."/>
        </authorList>
    </citation>
    <scope>NUCLEOTIDE SEQUENCE</scope>
    <source>
        <strain evidence="4">DAOM:BR144</strain>
    </source>
</reference>
<accession>K3XA86</accession>
<organism evidence="3 4">
    <name type="scientific">Globisporangium ultimum (strain ATCC 200006 / CBS 805.95 / DAOM BR144)</name>
    <name type="common">Pythium ultimum</name>
    <dbReference type="NCBI Taxonomy" id="431595"/>
    <lineage>
        <taxon>Eukaryota</taxon>
        <taxon>Sar</taxon>
        <taxon>Stramenopiles</taxon>
        <taxon>Oomycota</taxon>
        <taxon>Peronosporomycetes</taxon>
        <taxon>Pythiales</taxon>
        <taxon>Pythiaceae</taxon>
        <taxon>Globisporangium</taxon>
    </lineage>
</organism>